<organism evidence="2">
    <name type="scientific">Iconisemion striatum</name>
    <dbReference type="NCBI Taxonomy" id="60296"/>
    <lineage>
        <taxon>Eukaryota</taxon>
        <taxon>Metazoa</taxon>
        <taxon>Chordata</taxon>
        <taxon>Craniata</taxon>
        <taxon>Vertebrata</taxon>
        <taxon>Euteleostomi</taxon>
        <taxon>Actinopterygii</taxon>
        <taxon>Neopterygii</taxon>
        <taxon>Teleostei</taxon>
        <taxon>Neoteleostei</taxon>
        <taxon>Acanthomorphata</taxon>
        <taxon>Ovalentaria</taxon>
        <taxon>Atherinomorphae</taxon>
        <taxon>Cyprinodontiformes</taxon>
        <taxon>Nothobranchiidae</taxon>
        <taxon>Iconisemion</taxon>
    </lineage>
</organism>
<dbReference type="EMBL" id="HADX01009383">
    <property type="protein sequence ID" value="SBP31615.1"/>
    <property type="molecule type" value="Transcribed_RNA"/>
</dbReference>
<dbReference type="AlphaFoldDB" id="A0A1A7WQA9"/>
<name>A0A1A7WQA9_9TELE</name>
<sequence length="552" mass="63411">MKKSKCKPNSSAEKEFVFEFRAGKYNCVLKVPLQFPVHVNISDLHGRLMLLHKIPCYVENELKSLLSSFIEKETTLDYDKEAEMALQRLTTGDVDVNQLASSWARSYVETTLEHARPEEPSWDEDFADVYHELIHSPASETLLNLEHNYFVSISELISERDMEIKKLQERQATEMDKVMHELGNTMSDQDVNAVASHHFDAQQVLENKWTSELKQVTCIQKQEYQEWVIKLHQDLQKSNNSSEINEEIKVQPSQLSEEADSGTRIFEEQPQLEESFTIHLGAQLKTMHNLRLVRADVLDFCKHRRHGSGGAKLRRLQTALSLYSSSLCGLVLLVDNRVNSYSGIKRDFATVAKECTDFHFSYLEKQLEEVQQVLLYARVQRSSKQKDQFEIQKNGGDEKSKTVERNPSNILPGEFYISRHSNLSEVHVVFHLCVDDNVRSGNITARDPAIMGLRNILKVCCTHDITTVTIPLLLVHDMSEEMTIPWCLKRAELVFKCVKGFMMEMASWDGGISRTVQFLVPKSISEEMFYQLSNMLPQIFRVSSTLTLTSKH</sequence>
<feature type="compositionally biased region" description="Basic and acidic residues" evidence="1">
    <location>
        <begin position="387"/>
        <end position="404"/>
    </location>
</feature>
<dbReference type="EMBL" id="HADW01006505">
    <property type="protein sequence ID" value="SBP07905.1"/>
    <property type="molecule type" value="Transcribed_RNA"/>
</dbReference>
<dbReference type="PANTHER" id="PTHR16525">
    <property type="entry name" value="PROTEIN C12ORF4"/>
    <property type="match status" value="1"/>
</dbReference>
<dbReference type="PANTHER" id="PTHR16525:SF0">
    <property type="entry name" value="PROTEIN C12ORF4"/>
    <property type="match status" value="1"/>
</dbReference>
<dbReference type="GO" id="GO:0005737">
    <property type="term" value="C:cytoplasm"/>
    <property type="evidence" value="ECO:0007669"/>
    <property type="project" value="TreeGrafter"/>
</dbReference>
<protein>
    <submittedName>
        <fullName evidence="2">Chromosome 12 open reading frame 4</fullName>
    </submittedName>
</protein>
<accession>A0A1A7WQA9</accession>
<gene>
    <name evidence="2" type="primary">C25H12ORF4</name>
</gene>
<proteinExistence type="predicted"/>
<reference evidence="2" key="1">
    <citation type="submission" date="2016-05" db="EMBL/GenBank/DDBJ databases">
        <authorList>
            <person name="Lavstsen T."/>
            <person name="Jespersen J.S."/>
        </authorList>
    </citation>
    <scope>NUCLEOTIDE SEQUENCE</scope>
    <source>
        <tissue evidence="2">Brain</tissue>
    </source>
</reference>
<reference evidence="2" key="2">
    <citation type="submission" date="2016-06" db="EMBL/GenBank/DDBJ databases">
        <title>The genome of a short-lived fish provides insights into sex chromosome evolution and the genetic control of aging.</title>
        <authorList>
            <person name="Reichwald K."/>
            <person name="Felder M."/>
            <person name="Petzold A."/>
            <person name="Koch P."/>
            <person name="Groth M."/>
            <person name="Platzer M."/>
        </authorList>
    </citation>
    <scope>NUCLEOTIDE SEQUENCE</scope>
    <source>
        <tissue evidence="2">Brain</tissue>
    </source>
</reference>
<dbReference type="InterPro" id="IPR019311">
    <property type="entry name" value="Fy-3"/>
</dbReference>
<dbReference type="GO" id="GO:0043304">
    <property type="term" value="P:regulation of mast cell degranulation"/>
    <property type="evidence" value="ECO:0007669"/>
    <property type="project" value="TreeGrafter"/>
</dbReference>
<evidence type="ECO:0000256" key="1">
    <source>
        <dbReference type="SAM" id="MobiDB-lite"/>
    </source>
</evidence>
<evidence type="ECO:0000313" key="2">
    <source>
        <dbReference type="EMBL" id="SBP07905.1"/>
    </source>
</evidence>
<feature type="region of interest" description="Disordered" evidence="1">
    <location>
        <begin position="387"/>
        <end position="406"/>
    </location>
</feature>
<dbReference type="Pfam" id="PF10154">
    <property type="entry name" value="Fy-3"/>
    <property type="match status" value="1"/>
</dbReference>